<comment type="caution">
    <text evidence="4">The sequence shown here is derived from an EMBL/GenBank/DDBJ whole genome shotgun (WGS) entry which is preliminary data.</text>
</comment>
<dbReference type="PANTHER" id="PTHR10509">
    <property type="entry name" value="O-METHYLTRANSFERASE-RELATED"/>
    <property type="match status" value="1"/>
</dbReference>
<evidence type="ECO:0000313" key="4">
    <source>
        <dbReference type="EMBL" id="RDY21651.1"/>
    </source>
</evidence>
<dbReference type="GO" id="GO:0032259">
    <property type="term" value="P:methylation"/>
    <property type="evidence" value="ECO:0007669"/>
    <property type="project" value="UniProtKB-KW"/>
</dbReference>
<dbReference type="InterPro" id="IPR002935">
    <property type="entry name" value="SAM_O-MeTrfase"/>
</dbReference>
<dbReference type="GO" id="GO:0008757">
    <property type="term" value="F:S-adenosylmethionine-dependent methyltransferase activity"/>
    <property type="evidence" value="ECO:0007669"/>
    <property type="project" value="TreeGrafter"/>
</dbReference>
<dbReference type="STRING" id="1871336.BBG48_06025"/>
<organism evidence="4 6">
    <name type="scientific">Criibacterium bergeronii</name>
    <dbReference type="NCBI Taxonomy" id="1871336"/>
    <lineage>
        <taxon>Bacteria</taxon>
        <taxon>Bacillati</taxon>
        <taxon>Bacillota</taxon>
        <taxon>Clostridia</taxon>
        <taxon>Peptostreptococcales</taxon>
        <taxon>Filifactoraceae</taxon>
        <taxon>Criibacterium</taxon>
    </lineage>
</organism>
<dbReference type="Gene3D" id="3.40.50.150">
    <property type="entry name" value="Vaccinia Virus protein VP39"/>
    <property type="match status" value="1"/>
</dbReference>
<dbReference type="InterPro" id="IPR029063">
    <property type="entry name" value="SAM-dependent_MTases_sf"/>
</dbReference>
<gene>
    <name evidence="4" type="ORF">BBG48_003460</name>
    <name evidence="5" type="ORF">FL857_00295</name>
</gene>
<protein>
    <submittedName>
        <fullName evidence="4">O-methyltransferase</fullName>
    </submittedName>
</protein>
<dbReference type="Pfam" id="PF01596">
    <property type="entry name" value="Methyltransf_3"/>
    <property type="match status" value="1"/>
</dbReference>
<accession>A0A371IMF9</accession>
<dbReference type="SUPFAM" id="SSF53335">
    <property type="entry name" value="S-adenosyl-L-methionine-dependent methyltransferases"/>
    <property type="match status" value="1"/>
</dbReference>
<dbReference type="InterPro" id="IPR050362">
    <property type="entry name" value="Cation-dep_OMT"/>
</dbReference>
<evidence type="ECO:0000313" key="5">
    <source>
        <dbReference type="EMBL" id="TRW28560.1"/>
    </source>
</evidence>
<sequence>MFKQDDISYEKIFEYIKVFNEKTDELEELRKNSLENNVPIIKDDVKSFLRVYLSIAKPKKILEIGTAVGYSSIFFALNSNATVDTIEKSEEMFAKATENIKSFDLEARVRVHLGEATEVLQTIDEKYDFVFIDAAKSHYNEFYALTKEKLTENGTTIFDNILYRGFVCVDKMEVPRRKRTIYTWLNEFLDNIKVTEDKYTMLPLGDGLLVISK</sequence>
<keyword evidence="1 4" id="KW-0489">Methyltransferase</keyword>
<evidence type="ECO:0000256" key="1">
    <source>
        <dbReference type="ARBA" id="ARBA00022603"/>
    </source>
</evidence>
<evidence type="ECO:0000313" key="7">
    <source>
        <dbReference type="Proteomes" id="UP000319424"/>
    </source>
</evidence>
<keyword evidence="6" id="KW-1185">Reference proteome</keyword>
<evidence type="ECO:0000256" key="2">
    <source>
        <dbReference type="ARBA" id="ARBA00022679"/>
    </source>
</evidence>
<proteinExistence type="predicted"/>
<dbReference type="PANTHER" id="PTHR10509:SF14">
    <property type="entry name" value="CAFFEOYL-COA O-METHYLTRANSFERASE 3-RELATED"/>
    <property type="match status" value="1"/>
</dbReference>
<name>A0A371IMF9_9FIRM</name>
<dbReference type="Proteomes" id="UP000093352">
    <property type="component" value="Unassembled WGS sequence"/>
</dbReference>
<evidence type="ECO:0000313" key="6">
    <source>
        <dbReference type="Proteomes" id="UP000093352"/>
    </source>
</evidence>
<dbReference type="GO" id="GO:0008171">
    <property type="term" value="F:O-methyltransferase activity"/>
    <property type="evidence" value="ECO:0007669"/>
    <property type="project" value="InterPro"/>
</dbReference>
<dbReference type="EMBL" id="VJXW01000001">
    <property type="protein sequence ID" value="TRW28560.1"/>
    <property type="molecule type" value="Genomic_DNA"/>
</dbReference>
<dbReference type="EMBL" id="MBEW02000005">
    <property type="protein sequence ID" value="RDY21651.1"/>
    <property type="molecule type" value="Genomic_DNA"/>
</dbReference>
<dbReference type="RefSeq" id="WP_068911960.1">
    <property type="nucleotide sequence ID" value="NZ_MBEW02000005.1"/>
</dbReference>
<reference evidence="4" key="2">
    <citation type="submission" date="2018-07" db="EMBL/GenBank/DDBJ databases">
        <authorList>
            <person name="Quirk P.G."/>
            <person name="Krulwich T.A."/>
        </authorList>
    </citation>
    <scope>NUCLEOTIDE SEQUENCE</scope>
    <source>
        <strain evidence="4">CCRI-22567</strain>
    </source>
</reference>
<dbReference type="AlphaFoldDB" id="A0A371IMF9"/>
<dbReference type="OrthoDB" id="9799672at2"/>
<dbReference type="PROSITE" id="PS51682">
    <property type="entry name" value="SAM_OMT_I"/>
    <property type="match status" value="1"/>
</dbReference>
<evidence type="ECO:0000256" key="3">
    <source>
        <dbReference type="ARBA" id="ARBA00022691"/>
    </source>
</evidence>
<keyword evidence="3" id="KW-0949">S-adenosyl-L-methionine</keyword>
<dbReference type="CDD" id="cd02440">
    <property type="entry name" value="AdoMet_MTases"/>
    <property type="match status" value="1"/>
</dbReference>
<dbReference type="Proteomes" id="UP000319424">
    <property type="component" value="Unassembled WGS sequence"/>
</dbReference>
<keyword evidence="2 4" id="KW-0808">Transferase</keyword>
<reference evidence="4 6" key="1">
    <citation type="journal article" date="2016" name="Genome Announc.">
        <title>Draft Genome Sequence of Criibacterium bergeronii gen. nov., sp. nov., Strain CCRI-22567T, Isolated from a Vaginal Sample from a Woman with Bacterial Vaginosis.</title>
        <authorList>
            <person name="Maheux A.F."/>
            <person name="Berube E."/>
            <person name="Boudreau D.K."/>
            <person name="Raymond F."/>
            <person name="Corbeil J."/>
            <person name="Roy P.H."/>
            <person name="Boissinot M."/>
            <person name="Omar R.F."/>
        </authorList>
    </citation>
    <scope>NUCLEOTIDE SEQUENCE [LARGE SCALE GENOMIC DNA]</scope>
    <source>
        <strain evidence="4 6">CCRI-22567</strain>
    </source>
</reference>
<reference evidence="5 7" key="3">
    <citation type="submission" date="2019-07" db="EMBL/GenBank/DDBJ databases">
        <title>Criibacterium bergeronii gen. nov., sp. nov. isolated from human clinical samples.</title>
        <authorList>
            <person name="Maheux A.F."/>
            <person name="Boudreau D.K."/>
            <person name="Berube E."/>
            <person name="Brodeur S."/>
            <person name="Bernard K.A."/>
            <person name="Abed J.Y."/>
            <person name="Ducrey E."/>
            <person name="Guay E.F."/>
            <person name="Raymond F."/>
            <person name="Corbeil J."/>
            <person name="Domingo M.-C."/>
            <person name="Roy P.H."/>
            <person name="Boissinot M."/>
            <person name="Tocheva E.I."/>
            <person name="Omar R.F."/>
        </authorList>
    </citation>
    <scope>NUCLEOTIDE SEQUENCE [LARGE SCALE GENOMIC DNA]</scope>
    <source>
        <strain evidence="5 7">CCRI-24246</strain>
    </source>
</reference>